<dbReference type="EMBL" id="FTNF01000038">
    <property type="protein sequence ID" value="SIS00451.1"/>
    <property type="molecule type" value="Genomic_DNA"/>
</dbReference>
<evidence type="ECO:0000256" key="2">
    <source>
        <dbReference type="ARBA" id="ARBA00022801"/>
    </source>
</evidence>
<dbReference type="Pfam" id="PF18435">
    <property type="entry name" value="EstA_Ig_like"/>
    <property type="match status" value="1"/>
</dbReference>
<evidence type="ECO:0000256" key="4">
    <source>
        <dbReference type="SAM" id="SignalP"/>
    </source>
</evidence>
<dbReference type="OrthoDB" id="9764953at2"/>
<dbReference type="Gene3D" id="3.40.50.1820">
    <property type="entry name" value="alpha/beta hydrolase"/>
    <property type="match status" value="1"/>
</dbReference>
<dbReference type="PANTHER" id="PTHR43037:SF5">
    <property type="entry name" value="FERULOYL ESTERASE"/>
    <property type="match status" value="1"/>
</dbReference>
<dbReference type="InterPro" id="IPR029058">
    <property type="entry name" value="AB_hydrolase_fold"/>
</dbReference>
<dbReference type="InterPro" id="IPR041172">
    <property type="entry name" value="EstA_Ig-like_N"/>
</dbReference>
<gene>
    <name evidence="6" type="ORF">SAMN05444858_13812</name>
</gene>
<protein>
    <submittedName>
        <fullName evidence="6">Predicted peptidase</fullName>
    </submittedName>
</protein>
<evidence type="ECO:0000259" key="5">
    <source>
        <dbReference type="Pfam" id="PF18435"/>
    </source>
</evidence>
<keyword evidence="2" id="KW-0378">Hydrolase</keyword>
<reference evidence="6 7" key="1">
    <citation type="submission" date="2017-01" db="EMBL/GenBank/DDBJ databases">
        <authorList>
            <person name="Mah S.A."/>
            <person name="Swanson W.J."/>
            <person name="Moy G.W."/>
            <person name="Vacquier V.D."/>
        </authorList>
    </citation>
    <scope>NUCLEOTIDE SEQUENCE [LARGE SCALE GENOMIC DNA]</scope>
    <source>
        <strain evidence="6 7">DSM 45758</strain>
    </source>
</reference>
<feature type="region of interest" description="Disordered" evidence="3">
    <location>
        <begin position="163"/>
        <end position="182"/>
    </location>
</feature>
<feature type="signal peptide" evidence="4">
    <location>
        <begin position="1"/>
        <end position="26"/>
    </location>
</feature>
<sequence length="434" mass="46558">MSKRTSLAAAAALIGTVLIAPGSANAGPPGGGGDGVHNIIPITQILAFGQKVTAVAVEYSSEVNPRTLNRDTYTVSDSLYNFRFDPVEDITDPTKRADRTITAVYTNDTPDLNADRHSDPGKYVIVELDSTDPGGNTVMATGNYVKVNPDLQTQVVQNEDVYAQPAKPGQGRGPRLAAASDETYRPTKPAINLLADDFVYERFTTTTGTMIPYAYHLPDGYDAARKYPVVVILPGQGMGFNGSNEGVQVAADIPATAWQQEKWTGTSEDVIVLAPQNQRVGSAAAQADVMVELLNTFAGEFSVDQDRIYASTVSYGSTLAWAALATYPGLFDGALITGGFAASETQATAIATSGTPVWITHGTHDHLLNVSTTGQASYNRIWNAYMQLGKTPAQANELVRYTEYADSAFYEPDRHLAAAPTYEDETILQWLLAQ</sequence>
<dbReference type="PANTHER" id="PTHR43037">
    <property type="entry name" value="UNNAMED PRODUCT-RELATED"/>
    <property type="match status" value="1"/>
</dbReference>
<dbReference type="STRING" id="1198245.SAMN05444858_13812"/>
<feature type="chain" id="PRO_5013224271" evidence="4">
    <location>
        <begin position="27"/>
        <end position="434"/>
    </location>
</feature>
<dbReference type="AlphaFoldDB" id="A0A1N7FJH5"/>
<keyword evidence="1 4" id="KW-0732">Signal</keyword>
<accession>A0A1N7FJH5</accession>
<dbReference type="Gene3D" id="2.60.40.2180">
    <property type="match status" value="1"/>
</dbReference>
<dbReference type="Proteomes" id="UP000186004">
    <property type="component" value="Unassembled WGS sequence"/>
</dbReference>
<dbReference type="InterPro" id="IPR050955">
    <property type="entry name" value="Plant_Biomass_Hydrol_Est"/>
</dbReference>
<dbReference type="RefSeq" id="WP_076474075.1">
    <property type="nucleotide sequence ID" value="NZ_FTNF01000038.1"/>
</dbReference>
<name>A0A1N7FJH5_9ACTN</name>
<keyword evidence="7" id="KW-1185">Reference proteome</keyword>
<evidence type="ECO:0000256" key="3">
    <source>
        <dbReference type="SAM" id="MobiDB-lite"/>
    </source>
</evidence>
<dbReference type="GO" id="GO:0016787">
    <property type="term" value="F:hydrolase activity"/>
    <property type="evidence" value="ECO:0007669"/>
    <property type="project" value="UniProtKB-KW"/>
</dbReference>
<proteinExistence type="predicted"/>
<feature type="domain" description="Esterase Ig-like N-terminal" evidence="5">
    <location>
        <begin position="40"/>
        <end position="163"/>
    </location>
</feature>
<evidence type="ECO:0000256" key="1">
    <source>
        <dbReference type="ARBA" id="ARBA00022729"/>
    </source>
</evidence>
<evidence type="ECO:0000313" key="7">
    <source>
        <dbReference type="Proteomes" id="UP000186004"/>
    </source>
</evidence>
<dbReference type="SUPFAM" id="SSF53474">
    <property type="entry name" value="alpha/beta-Hydrolases"/>
    <property type="match status" value="1"/>
</dbReference>
<organism evidence="6 7">
    <name type="scientific">Micromonospora avicenniae</name>
    <dbReference type="NCBI Taxonomy" id="1198245"/>
    <lineage>
        <taxon>Bacteria</taxon>
        <taxon>Bacillati</taxon>
        <taxon>Actinomycetota</taxon>
        <taxon>Actinomycetes</taxon>
        <taxon>Micromonosporales</taxon>
        <taxon>Micromonosporaceae</taxon>
        <taxon>Micromonospora</taxon>
    </lineage>
</organism>
<evidence type="ECO:0000313" key="6">
    <source>
        <dbReference type="EMBL" id="SIS00451.1"/>
    </source>
</evidence>